<name>A0A176YZA7_9BRAD</name>
<dbReference type="Proteomes" id="UP000077173">
    <property type="component" value="Unassembled WGS sequence"/>
</dbReference>
<feature type="compositionally biased region" description="Polar residues" evidence="1">
    <location>
        <begin position="57"/>
        <end position="68"/>
    </location>
</feature>
<feature type="region of interest" description="Disordered" evidence="1">
    <location>
        <begin position="49"/>
        <end position="68"/>
    </location>
</feature>
<dbReference type="AlphaFoldDB" id="A0A176YZA7"/>
<evidence type="ECO:0000256" key="1">
    <source>
        <dbReference type="SAM" id="MobiDB-lite"/>
    </source>
</evidence>
<evidence type="ECO:0000313" key="2">
    <source>
        <dbReference type="EMBL" id="OAF12094.1"/>
    </source>
</evidence>
<evidence type="ECO:0000313" key="3">
    <source>
        <dbReference type="Proteomes" id="UP000077173"/>
    </source>
</evidence>
<dbReference type="EMBL" id="LSEF01000085">
    <property type="protein sequence ID" value="OAF12094.1"/>
    <property type="molecule type" value="Genomic_DNA"/>
</dbReference>
<gene>
    <name evidence="2" type="ORF">AXW67_21160</name>
</gene>
<comment type="caution">
    <text evidence="2">The sequence shown here is derived from an EMBL/GenBank/DDBJ whole genome shotgun (WGS) entry which is preliminary data.</text>
</comment>
<proteinExistence type="predicted"/>
<reference evidence="2 3" key="1">
    <citation type="submission" date="2016-02" db="EMBL/GenBank/DDBJ databases">
        <title>Draft genome sequence of the strain BR 10247T Bradyrhizobium neotropicale isolated from nodules of Centrolobium paraense.</title>
        <authorList>
            <person name="Simoes-Araujo J.L."/>
            <person name="Barauna A.C."/>
            <person name="Silva K."/>
            <person name="Zilli J.E."/>
        </authorList>
    </citation>
    <scope>NUCLEOTIDE SEQUENCE [LARGE SCALE GENOMIC DNA]</scope>
    <source>
        <strain evidence="2 3">BR 10247</strain>
    </source>
</reference>
<protein>
    <submittedName>
        <fullName evidence="2">Uncharacterized protein</fullName>
    </submittedName>
</protein>
<sequence length="68" mass="7405">MQFISTEWQSTSTAPSDGDLEICALDFDGIVHSLPFPCHKDGSNWVDGSGKAHAGIQPTQWRKWTSAG</sequence>
<accession>A0A176YZA7</accession>
<keyword evidence="3" id="KW-1185">Reference proteome</keyword>
<dbReference type="GeneID" id="32581094"/>
<organism evidence="2 3">
    <name type="scientific">Bradyrhizobium neotropicale</name>
    <dbReference type="NCBI Taxonomy" id="1497615"/>
    <lineage>
        <taxon>Bacteria</taxon>
        <taxon>Pseudomonadati</taxon>
        <taxon>Pseudomonadota</taxon>
        <taxon>Alphaproteobacteria</taxon>
        <taxon>Hyphomicrobiales</taxon>
        <taxon>Nitrobacteraceae</taxon>
        <taxon>Bradyrhizobium</taxon>
    </lineage>
</organism>
<dbReference type="RefSeq" id="WP_063680395.1">
    <property type="nucleotide sequence ID" value="NZ_LSEF01000085.1"/>
</dbReference>